<dbReference type="InterPro" id="IPR008166">
    <property type="entry name" value="Glyco_transf_92"/>
</dbReference>
<keyword evidence="3 8" id="KW-0328">Glycosyltransferase</keyword>
<protein>
    <recommendedName>
        <fullName evidence="8">Glycosyltransferase family 92 protein</fullName>
        <ecNumber evidence="8">2.4.1.-</ecNumber>
    </recommendedName>
</protein>
<dbReference type="Pfam" id="PF01697">
    <property type="entry name" value="Glyco_transf_92"/>
    <property type="match status" value="1"/>
</dbReference>
<dbReference type="EC" id="2.4.1.-" evidence="8"/>
<evidence type="ECO:0000256" key="6">
    <source>
        <dbReference type="ARBA" id="ARBA00022989"/>
    </source>
</evidence>
<dbReference type="Proteomes" id="UP000663829">
    <property type="component" value="Unassembled WGS sequence"/>
</dbReference>
<dbReference type="Proteomes" id="UP000681722">
    <property type="component" value="Unassembled WGS sequence"/>
</dbReference>
<organism evidence="9 11">
    <name type="scientific">Didymodactylos carnosus</name>
    <dbReference type="NCBI Taxonomy" id="1234261"/>
    <lineage>
        <taxon>Eukaryota</taxon>
        <taxon>Metazoa</taxon>
        <taxon>Spiralia</taxon>
        <taxon>Gnathifera</taxon>
        <taxon>Rotifera</taxon>
        <taxon>Eurotatoria</taxon>
        <taxon>Bdelloidea</taxon>
        <taxon>Philodinida</taxon>
        <taxon>Philodinidae</taxon>
        <taxon>Didymodactylos</taxon>
    </lineage>
</organism>
<keyword evidence="7" id="KW-0472">Membrane</keyword>
<dbReference type="OrthoDB" id="420172at2759"/>
<dbReference type="EMBL" id="CAJOBC010096747">
    <property type="protein sequence ID" value="CAF4442382.1"/>
    <property type="molecule type" value="Genomic_DNA"/>
</dbReference>
<keyword evidence="5" id="KW-0812">Transmembrane</keyword>
<evidence type="ECO:0000313" key="10">
    <source>
        <dbReference type="EMBL" id="CAF4442382.1"/>
    </source>
</evidence>
<evidence type="ECO:0000256" key="2">
    <source>
        <dbReference type="ARBA" id="ARBA00007647"/>
    </source>
</evidence>
<dbReference type="EMBL" id="CAJNOQ010030847">
    <property type="protein sequence ID" value="CAF1576908.1"/>
    <property type="molecule type" value="Genomic_DNA"/>
</dbReference>
<dbReference type="AlphaFoldDB" id="A0A815YZL3"/>
<dbReference type="PANTHER" id="PTHR21461:SF69">
    <property type="entry name" value="GLYCOSYLTRANSFERASE FAMILY 92 PROTEIN"/>
    <property type="match status" value="1"/>
</dbReference>
<proteinExistence type="inferred from homology"/>
<evidence type="ECO:0000313" key="11">
    <source>
        <dbReference type="Proteomes" id="UP000663829"/>
    </source>
</evidence>
<evidence type="ECO:0000256" key="1">
    <source>
        <dbReference type="ARBA" id="ARBA00004167"/>
    </source>
</evidence>
<dbReference type="GO" id="GO:0005737">
    <property type="term" value="C:cytoplasm"/>
    <property type="evidence" value="ECO:0007669"/>
    <property type="project" value="TreeGrafter"/>
</dbReference>
<comment type="caution">
    <text evidence="9">The sequence shown here is derived from an EMBL/GenBank/DDBJ whole genome shotgun (WGS) entry which is preliminary data.</text>
</comment>
<reference evidence="9" key="1">
    <citation type="submission" date="2021-02" db="EMBL/GenBank/DDBJ databases">
        <authorList>
            <person name="Nowell W R."/>
        </authorList>
    </citation>
    <scope>NUCLEOTIDE SEQUENCE</scope>
</reference>
<dbReference type="PANTHER" id="PTHR21461">
    <property type="entry name" value="GLYCOSYLTRANSFERASE FAMILY 92 PROTEIN"/>
    <property type="match status" value="1"/>
</dbReference>
<gene>
    <name evidence="9" type="ORF">GPM918_LOCUS40796</name>
    <name evidence="10" type="ORF">SRO942_LOCUS41778</name>
</gene>
<accession>A0A815YZL3</accession>
<evidence type="ECO:0000256" key="4">
    <source>
        <dbReference type="ARBA" id="ARBA00022679"/>
    </source>
</evidence>
<evidence type="ECO:0000256" key="8">
    <source>
        <dbReference type="RuleBase" id="RU366017"/>
    </source>
</evidence>
<evidence type="ECO:0000256" key="7">
    <source>
        <dbReference type="ARBA" id="ARBA00023136"/>
    </source>
</evidence>
<evidence type="ECO:0000256" key="3">
    <source>
        <dbReference type="ARBA" id="ARBA00022676"/>
    </source>
</evidence>
<evidence type="ECO:0000313" key="9">
    <source>
        <dbReference type="EMBL" id="CAF1576908.1"/>
    </source>
</evidence>
<dbReference type="GO" id="GO:0016020">
    <property type="term" value="C:membrane"/>
    <property type="evidence" value="ECO:0007669"/>
    <property type="project" value="UniProtKB-SubCell"/>
</dbReference>
<keyword evidence="11" id="KW-1185">Reference proteome</keyword>
<feature type="non-terminal residue" evidence="9">
    <location>
        <position position="1"/>
    </location>
</feature>
<dbReference type="GO" id="GO:0016757">
    <property type="term" value="F:glycosyltransferase activity"/>
    <property type="evidence" value="ECO:0007669"/>
    <property type="project" value="UniProtKB-UniRule"/>
</dbReference>
<comment type="similarity">
    <text evidence="2 8">Belongs to the glycosyltransferase 92 family.</text>
</comment>
<name>A0A815YZL3_9BILA</name>
<sequence>VVETYYNVHEGMFHLSIILVPENRAVTEQYRKINQNSNMRWGQYLIDPWRPIITFMRPNLFCMDSINRKLTPTDQIITYHQAQFELRCPYSEFPNPIPESDKPFNISLFWIPNLQPKPTSSDIRSSAGPEQILLFKRLPEPTGKEYAANIQEAIKLSGNTQGAYAELTDKYAEYRGSASLNIKICPGRRTIYNFVSCIKSLVETEYQILKQLIVDHIQYHAYIGVDKFFIGDRTGEYEPILRPYIKTGLVEYIYAPEICRLRHMYSAKWQGIYDWDEFMVFPQPTKNSPANINYFKQYPNPCLQSINSIQLQYDAVQSSQEFQTQSKIWLEKYKANNSIKITEFDRTLILRVFEMPLTHRYPYCNTKPHHTQARKYYFRPSSLCVHYNHWPFCDPQGQYVDWTSFDEAYQMHYKNALVNRDSFIGQSIEHRPEPIEISNFMKRFMYAAKKNV</sequence>
<keyword evidence="4 8" id="KW-0808">Transferase</keyword>
<comment type="subcellular location">
    <subcellularLocation>
        <location evidence="1">Membrane</location>
        <topology evidence="1">Single-pass membrane protein</topology>
    </subcellularLocation>
</comment>
<keyword evidence="6" id="KW-1133">Transmembrane helix</keyword>
<evidence type="ECO:0000256" key="5">
    <source>
        <dbReference type="ARBA" id="ARBA00022692"/>
    </source>
</evidence>